<reference evidence="3 4" key="1">
    <citation type="submission" date="2014-04" db="EMBL/GenBank/DDBJ databases">
        <authorList>
            <consortium name="DOE Joint Genome Institute"/>
            <person name="Kuo A."/>
            <person name="Kohler A."/>
            <person name="Jargeat P."/>
            <person name="Nagy L.G."/>
            <person name="Floudas D."/>
            <person name="Copeland A."/>
            <person name="Barry K.W."/>
            <person name="Cichocki N."/>
            <person name="Veneault-Fourrey C."/>
            <person name="LaButti K."/>
            <person name="Lindquist E.A."/>
            <person name="Lipzen A."/>
            <person name="Lundell T."/>
            <person name="Morin E."/>
            <person name="Murat C."/>
            <person name="Sun H."/>
            <person name="Tunlid A."/>
            <person name="Henrissat B."/>
            <person name="Grigoriev I.V."/>
            <person name="Hibbett D.S."/>
            <person name="Martin F."/>
            <person name="Nordberg H.P."/>
            <person name="Cantor M.N."/>
            <person name="Hua S.X."/>
        </authorList>
    </citation>
    <scope>NUCLEOTIDE SEQUENCE [LARGE SCALE GENOMIC DNA]</scope>
    <source>
        <strain evidence="3 4">Ve08.2h10</strain>
    </source>
</reference>
<evidence type="ECO:0000256" key="1">
    <source>
        <dbReference type="SAM" id="MobiDB-lite"/>
    </source>
</evidence>
<reference evidence="4" key="2">
    <citation type="submission" date="2015-01" db="EMBL/GenBank/DDBJ databases">
        <title>Evolutionary Origins and Diversification of the Mycorrhizal Mutualists.</title>
        <authorList>
            <consortium name="DOE Joint Genome Institute"/>
            <consortium name="Mycorrhizal Genomics Consortium"/>
            <person name="Kohler A."/>
            <person name="Kuo A."/>
            <person name="Nagy L.G."/>
            <person name="Floudas D."/>
            <person name="Copeland A."/>
            <person name="Barry K.W."/>
            <person name="Cichocki N."/>
            <person name="Veneault-Fourrey C."/>
            <person name="LaButti K."/>
            <person name="Lindquist E.A."/>
            <person name="Lipzen A."/>
            <person name="Lundell T."/>
            <person name="Morin E."/>
            <person name="Murat C."/>
            <person name="Riley R."/>
            <person name="Ohm R."/>
            <person name="Sun H."/>
            <person name="Tunlid A."/>
            <person name="Henrissat B."/>
            <person name="Grigoriev I.V."/>
            <person name="Hibbett D.S."/>
            <person name="Martin F."/>
        </authorList>
    </citation>
    <scope>NUCLEOTIDE SEQUENCE [LARGE SCALE GENOMIC DNA]</scope>
    <source>
        <strain evidence="4">Ve08.2h10</strain>
    </source>
</reference>
<evidence type="ECO:0000313" key="3">
    <source>
        <dbReference type="EMBL" id="KIK95690.1"/>
    </source>
</evidence>
<dbReference type="EMBL" id="KN825026">
    <property type="protein sequence ID" value="KIK95690.1"/>
    <property type="molecule type" value="Genomic_DNA"/>
</dbReference>
<proteinExistence type="predicted"/>
<feature type="transmembrane region" description="Helical" evidence="2">
    <location>
        <begin position="119"/>
        <end position="142"/>
    </location>
</feature>
<feature type="region of interest" description="Disordered" evidence="1">
    <location>
        <begin position="16"/>
        <end position="108"/>
    </location>
</feature>
<dbReference type="AlphaFoldDB" id="A0A0D0E9D7"/>
<dbReference type="HOGENOM" id="CLU_047152_0_0_1"/>
<dbReference type="Proteomes" id="UP000054538">
    <property type="component" value="Unassembled WGS sequence"/>
</dbReference>
<keyword evidence="2" id="KW-0812">Transmembrane</keyword>
<name>A0A0D0E9D7_9AGAM</name>
<feature type="compositionally biased region" description="Polar residues" evidence="1">
    <location>
        <begin position="99"/>
        <end position="108"/>
    </location>
</feature>
<feature type="compositionally biased region" description="Low complexity" evidence="1">
    <location>
        <begin position="33"/>
        <end position="42"/>
    </location>
</feature>
<organism evidence="3 4">
    <name type="scientific">Paxillus rubicundulus Ve08.2h10</name>
    <dbReference type="NCBI Taxonomy" id="930991"/>
    <lineage>
        <taxon>Eukaryota</taxon>
        <taxon>Fungi</taxon>
        <taxon>Dikarya</taxon>
        <taxon>Basidiomycota</taxon>
        <taxon>Agaricomycotina</taxon>
        <taxon>Agaricomycetes</taxon>
        <taxon>Agaricomycetidae</taxon>
        <taxon>Boletales</taxon>
        <taxon>Paxilineae</taxon>
        <taxon>Paxillaceae</taxon>
        <taxon>Paxillus</taxon>
    </lineage>
</organism>
<gene>
    <name evidence="3" type="ORF">PAXRUDRAFT_365496</name>
</gene>
<protein>
    <submittedName>
        <fullName evidence="3">Unplaced genomic scaffold scaffold_204, whole genome shotgun sequence</fullName>
    </submittedName>
</protein>
<keyword evidence="2" id="KW-0472">Membrane</keyword>
<keyword evidence="4" id="KW-1185">Reference proteome</keyword>
<dbReference type="OrthoDB" id="2644397at2759"/>
<dbReference type="STRING" id="930991.A0A0D0E9D7"/>
<accession>A0A0D0E9D7</accession>
<evidence type="ECO:0000256" key="2">
    <source>
        <dbReference type="SAM" id="Phobius"/>
    </source>
</evidence>
<dbReference type="InParanoid" id="A0A0D0E9D7"/>
<keyword evidence="2" id="KW-1133">Transmembrane helix</keyword>
<evidence type="ECO:0000313" key="4">
    <source>
        <dbReference type="Proteomes" id="UP000054538"/>
    </source>
</evidence>
<sequence length="423" mass="46736">MFCNRWPHIRSLTLSRANPPGYKEITRLHTSRPTSPVSMASPSPMPSYPSRLAKGPPHKRRPSSEYLPVPRRAPGQQSRAPSELPTISDKTLNDDDQGYTCSSPQSPMKKQKHKSMCSGILPLTWICYSLHALLIILHVILLGMQLTEMDHSIPFSPTEANFYSVLLTVVQQTFFTAYQGALVVITQQLALRSNLLRRQTLTSLHDKSVAWGGIGASVLSLWRQVSVPTAVRGTLCVVLYLVSISILHVSSSSLIDVETYDSNVLSPVRTLLGLPNMTAVEVVYKNESWDNAGAVASALGQLPTTYNHGLVNSTVYDIVLDTTGIGNVTVHATTFTAKCYSAQQAYNVSANQTIIEWGDFNTNLSAMPLYEGTLWFLGSSLPGVVEVADRLLSYPSPLFPTPMVHWVPHFRWRDPYTELLVVI</sequence>